<reference evidence="7" key="1">
    <citation type="submission" date="2022-07" db="EMBL/GenBank/DDBJ databases">
        <title>FELIX.</title>
        <authorList>
            <person name="Wan K.H."/>
            <person name="Park S."/>
            <person name="Lawrence Q."/>
            <person name="Eichenberger J.P."/>
            <person name="Booth B.W."/>
            <person name="Piaggio A.J."/>
            <person name="Chandler J.C."/>
            <person name="Franklin A.B."/>
            <person name="Celniker S.E."/>
        </authorList>
    </citation>
    <scope>NUCLEOTIDE SEQUENCE</scope>
    <source>
        <strain evidence="7">QA-1986 374</strain>
    </source>
</reference>
<evidence type="ECO:0000256" key="4">
    <source>
        <dbReference type="ARBA" id="ARBA00022679"/>
    </source>
</evidence>
<dbReference type="Pfam" id="PF06925">
    <property type="entry name" value="MGDG_synth"/>
    <property type="match status" value="1"/>
</dbReference>
<comment type="subcellular location">
    <subcellularLocation>
        <location evidence="1">Membrane</location>
    </subcellularLocation>
</comment>
<proteinExistence type="inferred from homology"/>
<evidence type="ECO:0000256" key="2">
    <source>
        <dbReference type="ARBA" id="ARBA00006962"/>
    </source>
</evidence>
<dbReference type="Pfam" id="PF04101">
    <property type="entry name" value="Glyco_tran_28_C"/>
    <property type="match status" value="1"/>
</dbReference>
<evidence type="ECO:0000256" key="3">
    <source>
        <dbReference type="ARBA" id="ARBA00022676"/>
    </source>
</evidence>
<evidence type="ECO:0000313" key="8">
    <source>
        <dbReference type="Proteomes" id="UP001059773"/>
    </source>
</evidence>
<evidence type="ECO:0000256" key="1">
    <source>
        <dbReference type="ARBA" id="ARBA00004370"/>
    </source>
</evidence>
<evidence type="ECO:0000259" key="6">
    <source>
        <dbReference type="Pfam" id="PF06925"/>
    </source>
</evidence>
<dbReference type="InterPro" id="IPR050519">
    <property type="entry name" value="Glycosyltransf_28_UgtP"/>
</dbReference>
<feature type="domain" description="Glycosyl transferase family 28 C-terminal" evidence="5">
    <location>
        <begin position="200"/>
        <end position="346"/>
    </location>
</feature>
<name>A0ABY5K305_9BACI</name>
<organism evidence="7 8">
    <name type="scientific">Oceanobacillus jeddahense</name>
    <dbReference type="NCBI Taxonomy" id="1462527"/>
    <lineage>
        <taxon>Bacteria</taxon>
        <taxon>Bacillati</taxon>
        <taxon>Bacillota</taxon>
        <taxon>Bacilli</taxon>
        <taxon>Bacillales</taxon>
        <taxon>Bacillaceae</taxon>
        <taxon>Oceanobacillus</taxon>
    </lineage>
</organism>
<dbReference type="EMBL" id="CP101914">
    <property type="protein sequence ID" value="UUI05542.1"/>
    <property type="molecule type" value="Genomic_DNA"/>
</dbReference>
<keyword evidence="3" id="KW-0328">Glycosyltransferase</keyword>
<dbReference type="Gene3D" id="3.40.50.2000">
    <property type="entry name" value="Glycogen Phosphorylase B"/>
    <property type="match status" value="1"/>
</dbReference>
<gene>
    <name evidence="7" type="ORF">NP439_10285</name>
</gene>
<dbReference type="InterPro" id="IPR009695">
    <property type="entry name" value="Diacylglyc_glucosyltr_N"/>
</dbReference>
<keyword evidence="8" id="KW-1185">Reference proteome</keyword>
<accession>A0ABY5K305</accession>
<evidence type="ECO:0000259" key="5">
    <source>
        <dbReference type="Pfam" id="PF04101"/>
    </source>
</evidence>
<comment type="similarity">
    <text evidence="2">Belongs to the glycosyltransferase 28 family.</text>
</comment>
<sequence length="366" mass="42683">MYRILFMPFLQIPSGHHHVADTIKNQLKQSSNDFHFEKVEMLSYCYGKVEMLTSSFYLQWIDKLPKVYSKIYKTVVKRRKSSNSYYLYEVLFLKKVRNLIEQTKPDIIICTHALPSYLLNKLKKGNIWNGPVINVYTDYFINDLWGKERINYHFVPSLHHKQELIMRGIKPKQIFVTGIPIDSIFKSKKETSRNNDKLNILISGGNMGAGSIQQLLHTLNPSGSILYRVLCGKNEMLFQHIEQLNYPSIKPLPYLNSKEEMNQLYDEADAIITKPGGVTISECLWKRLPIFVFEALPGQEEFNLNYLKSQGLIFHLDNWNSPNNIENVITDILMNDLSTFNERLESFYMCFEKNDASQIIEKIIMS</sequence>
<dbReference type="PANTHER" id="PTHR43025">
    <property type="entry name" value="MONOGALACTOSYLDIACYLGLYCEROL SYNTHASE"/>
    <property type="match status" value="1"/>
</dbReference>
<evidence type="ECO:0000313" key="7">
    <source>
        <dbReference type="EMBL" id="UUI05542.1"/>
    </source>
</evidence>
<keyword evidence="4" id="KW-0808">Transferase</keyword>
<dbReference type="SUPFAM" id="SSF53756">
    <property type="entry name" value="UDP-Glycosyltransferase/glycogen phosphorylase"/>
    <property type="match status" value="1"/>
</dbReference>
<protein>
    <recommendedName>
        <fullName evidence="9">UDP-glucuronosyltransferase</fullName>
    </recommendedName>
</protein>
<dbReference type="RefSeq" id="WP_256710380.1">
    <property type="nucleotide sequence ID" value="NZ_CP101914.1"/>
</dbReference>
<dbReference type="PANTHER" id="PTHR43025:SF3">
    <property type="entry name" value="MONOGALACTOSYLDIACYLGLYCEROL SYNTHASE 1, CHLOROPLASTIC"/>
    <property type="match status" value="1"/>
</dbReference>
<dbReference type="Proteomes" id="UP001059773">
    <property type="component" value="Chromosome"/>
</dbReference>
<evidence type="ECO:0008006" key="9">
    <source>
        <dbReference type="Google" id="ProtNLM"/>
    </source>
</evidence>
<feature type="domain" description="Diacylglycerol glucosyltransferase N-terminal" evidence="6">
    <location>
        <begin position="16"/>
        <end position="181"/>
    </location>
</feature>
<dbReference type="InterPro" id="IPR007235">
    <property type="entry name" value="Glyco_trans_28_C"/>
</dbReference>